<keyword evidence="3" id="KW-1185">Reference proteome</keyword>
<evidence type="ECO:0000313" key="3">
    <source>
        <dbReference type="Proteomes" id="UP000266723"/>
    </source>
</evidence>
<name>A0ABQ7A4X5_BRACR</name>
<feature type="compositionally biased region" description="Basic and acidic residues" evidence="1">
    <location>
        <begin position="89"/>
        <end position="104"/>
    </location>
</feature>
<feature type="region of interest" description="Disordered" evidence="1">
    <location>
        <begin position="55"/>
        <end position="172"/>
    </location>
</feature>
<comment type="caution">
    <text evidence="2">The sequence shown here is derived from an EMBL/GenBank/DDBJ whole genome shotgun (WGS) entry which is preliminary data.</text>
</comment>
<gene>
    <name evidence="2" type="ORF">DY000_02054055</name>
</gene>
<proteinExistence type="predicted"/>
<evidence type="ECO:0000256" key="1">
    <source>
        <dbReference type="SAM" id="MobiDB-lite"/>
    </source>
</evidence>
<feature type="compositionally biased region" description="Basic and acidic residues" evidence="1">
    <location>
        <begin position="110"/>
        <end position="124"/>
    </location>
</feature>
<accession>A0ABQ7A4X5</accession>
<dbReference type="Proteomes" id="UP000266723">
    <property type="component" value="Unassembled WGS sequence"/>
</dbReference>
<evidence type="ECO:0000313" key="2">
    <source>
        <dbReference type="EMBL" id="KAF3492726.1"/>
    </source>
</evidence>
<organism evidence="2 3">
    <name type="scientific">Brassica cretica</name>
    <name type="common">Mustard</name>
    <dbReference type="NCBI Taxonomy" id="69181"/>
    <lineage>
        <taxon>Eukaryota</taxon>
        <taxon>Viridiplantae</taxon>
        <taxon>Streptophyta</taxon>
        <taxon>Embryophyta</taxon>
        <taxon>Tracheophyta</taxon>
        <taxon>Spermatophyta</taxon>
        <taxon>Magnoliopsida</taxon>
        <taxon>eudicotyledons</taxon>
        <taxon>Gunneridae</taxon>
        <taxon>Pentapetalae</taxon>
        <taxon>rosids</taxon>
        <taxon>malvids</taxon>
        <taxon>Brassicales</taxon>
        <taxon>Brassicaceae</taxon>
        <taxon>Brassiceae</taxon>
        <taxon>Brassica</taxon>
    </lineage>
</organism>
<dbReference type="EMBL" id="QGKV02002055">
    <property type="protein sequence ID" value="KAF3492726.1"/>
    <property type="molecule type" value="Genomic_DNA"/>
</dbReference>
<reference evidence="2 3" key="1">
    <citation type="journal article" date="2020" name="BMC Genomics">
        <title>Intraspecific diversification of the crop wild relative Brassica cretica Lam. using demographic model selection.</title>
        <authorList>
            <person name="Kioukis A."/>
            <person name="Michalopoulou V.A."/>
            <person name="Briers L."/>
            <person name="Pirintsos S."/>
            <person name="Studholme D.J."/>
            <person name="Pavlidis P."/>
            <person name="Sarris P.F."/>
        </authorList>
    </citation>
    <scope>NUCLEOTIDE SEQUENCE [LARGE SCALE GENOMIC DNA]</scope>
    <source>
        <strain evidence="3">cv. PFS-1207/04</strain>
    </source>
</reference>
<sequence>MIDVFAEQEKLQMAAATELRVDPLSDSDLTLSPLFLPSRFVEDRFRAPFDPYGSNADLIGPEMASQLITSREITEEPSEEPMVDIKSAPTEHAEDEKEEADQAEKTSSPKPKEEEANSEIEKRSISSVPSSNADLLVPTSAQVEGPIASVTEDPVDPPAPSVLNGDDQDPAA</sequence>
<protein>
    <submittedName>
        <fullName evidence="2">Uncharacterized protein</fullName>
    </submittedName>
</protein>